<dbReference type="Proteomes" id="UP001156691">
    <property type="component" value="Unassembled WGS sequence"/>
</dbReference>
<dbReference type="RefSeq" id="WP_284339157.1">
    <property type="nucleotide sequence ID" value="NZ_BSNS01000005.1"/>
</dbReference>
<protein>
    <recommendedName>
        <fullName evidence="3">Class I SAM-dependent methyltransferase</fullName>
    </recommendedName>
</protein>
<keyword evidence="2" id="KW-1185">Reference proteome</keyword>
<organism evidence="1 2">
    <name type="scientific">Devosia nitrariae</name>
    <dbReference type="NCBI Taxonomy" id="2071872"/>
    <lineage>
        <taxon>Bacteria</taxon>
        <taxon>Pseudomonadati</taxon>
        <taxon>Pseudomonadota</taxon>
        <taxon>Alphaproteobacteria</taxon>
        <taxon>Hyphomicrobiales</taxon>
        <taxon>Devosiaceae</taxon>
        <taxon>Devosia</taxon>
    </lineage>
</organism>
<dbReference type="InterPro" id="IPR029063">
    <property type="entry name" value="SAM-dependent_MTases_sf"/>
</dbReference>
<comment type="caution">
    <text evidence="1">The sequence shown here is derived from an EMBL/GenBank/DDBJ whole genome shotgun (WGS) entry which is preliminary data.</text>
</comment>
<dbReference type="SUPFAM" id="SSF53335">
    <property type="entry name" value="S-adenosyl-L-methionine-dependent methyltransferases"/>
    <property type="match status" value="1"/>
</dbReference>
<dbReference type="CDD" id="cd02440">
    <property type="entry name" value="AdoMet_MTases"/>
    <property type="match status" value="1"/>
</dbReference>
<evidence type="ECO:0000313" key="2">
    <source>
        <dbReference type="Proteomes" id="UP001156691"/>
    </source>
</evidence>
<name>A0ABQ5W212_9HYPH</name>
<dbReference type="Pfam" id="PF13489">
    <property type="entry name" value="Methyltransf_23"/>
    <property type="match status" value="1"/>
</dbReference>
<proteinExistence type="predicted"/>
<sequence length="237" mass="25754">MAATEETHWWFVGRRRMIASLIEELPPPASARVIELGAGTGGNLEMLKAFGTVSAMEYDAGAREVAAAKGGIPVVAGRLPDDIPFEAESADIVGLFDVLEHVEDDAGTLRAIRKILAPDGVLILSVPAHQWLWSGHDEVLHHFRRYSKEELRHLAVECGYRLRRLTYFNCALFPAAALVRLLDRRDTDGDVAGGSIPPAPINATLTAILTAEARLARLFKGLPIGLSLFAVLTRNGQ</sequence>
<dbReference type="Gene3D" id="3.40.50.150">
    <property type="entry name" value="Vaccinia Virus protein VP39"/>
    <property type="match status" value="1"/>
</dbReference>
<dbReference type="EMBL" id="BSNS01000005">
    <property type="protein sequence ID" value="GLQ53710.1"/>
    <property type="molecule type" value="Genomic_DNA"/>
</dbReference>
<evidence type="ECO:0008006" key="3">
    <source>
        <dbReference type="Google" id="ProtNLM"/>
    </source>
</evidence>
<evidence type="ECO:0000313" key="1">
    <source>
        <dbReference type="EMBL" id="GLQ53710.1"/>
    </source>
</evidence>
<dbReference type="PANTHER" id="PTHR43861">
    <property type="entry name" value="TRANS-ACONITATE 2-METHYLTRANSFERASE-RELATED"/>
    <property type="match status" value="1"/>
</dbReference>
<gene>
    <name evidence="1" type="ORF">GCM10010862_09690</name>
</gene>
<reference evidence="2" key="1">
    <citation type="journal article" date="2019" name="Int. J. Syst. Evol. Microbiol.">
        <title>The Global Catalogue of Microorganisms (GCM) 10K type strain sequencing project: providing services to taxonomists for standard genome sequencing and annotation.</title>
        <authorList>
            <consortium name="The Broad Institute Genomics Platform"/>
            <consortium name="The Broad Institute Genome Sequencing Center for Infectious Disease"/>
            <person name="Wu L."/>
            <person name="Ma J."/>
        </authorList>
    </citation>
    <scope>NUCLEOTIDE SEQUENCE [LARGE SCALE GENOMIC DNA]</scope>
    <source>
        <strain evidence="2">NBRC 112416</strain>
    </source>
</reference>
<accession>A0ABQ5W212</accession>